<keyword evidence="3" id="KW-1185">Reference proteome</keyword>
<dbReference type="OrthoDB" id="6782174at2759"/>
<sequence length="151" mass="17190">MLQEKKVSSKINYDVLKSLTASKTEKVVEQPPQESSTVERLKRQRTVSSSSSIDMPPPKRGRAPVNINAKRSRSKMQAPIGLPFVEDVKDEPKKEEPEELDLAADDEDYEDDYEEPTESEMGVLQMLRQHQQNETDETEAMFEAGLADEDY</sequence>
<name>A0A8K0CW90_IGNLU</name>
<gene>
    <name evidence="2" type="ORF">ILUMI_11344</name>
</gene>
<evidence type="ECO:0000313" key="3">
    <source>
        <dbReference type="Proteomes" id="UP000801492"/>
    </source>
</evidence>
<evidence type="ECO:0000313" key="2">
    <source>
        <dbReference type="EMBL" id="KAF2894830.1"/>
    </source>
</evidence>
<feature type="compositionally biased region" description="Acidic residues" evidence="1">
    <location>
        <begin position="97"/>
        <end position="118"/>
    </location>
</feature>
<accession>A0A8K0CW90</accession>
<evidence type="ECO:0000256" key="1">
    <source>
        <dbReference type="SAM" id="MobiDB-lite"/>
    </source>
</evidence>
<dbReference type="AlphaFoldDB" id="A0A8K0CW90"/>
<proteinExistence type="predicted"/>
<dbReference type="Proteomes" id="UP000801492">
    <property type="component" value="Unassembled WGS sequence"/>
</dbReference>
<feature type="compositionally biased region" description="Basic and acidic residues" evidence="1">
    <location>
        <begin position="86"/>
        <end position="96"/>
    </location>
</feature>
<comment type="caution">
    <text evidence="2">The sequence shown here is derived from an EMBL/GenBank/DDBJ whole genome shotgun (WGS) entry which is preliminary data.</text>
</comment>
<organism evidence="2 3">
    <name type="scientific">Ignelater luminosus</name>
    <name type="common">Cucubano</name>
    <name type="synonym">Pyrophorus luminosus</name>
    <dbReference type="NCBI Taxonomy" id="2038154"/>
    <lineage>
        <taxon>Eukaryota</taxon>
        <taxon>Metazoa</taxon>
        <taxon>Ecdysozoa</taxon>
        <taxon>Arthropoda</taxon>
        <taxon>Hexapoda</taxon>
        <taxon>Insecta</taxon>
        <taxon>Pterygota</taxon>
        <taxon>Neoptera</taxon>
        <taxon>Endopterygota</taxon>
        <taxon>Coleoptera</taxon>
        <taxon>Polyphaga</taxon>
        <taxon>Elateriformia</taxon>
        <taxon>Elateroidea</taxon>
        <taxon>Elateridae</taxon>
        <taxon>Agrypninae</taxon>
        <taxon>Pyrophorini</taxon>
        <taxon>Ignelater</taxon>
    </lineage>
</organism>
<dbReference type="EMBL" id="VTPC01006583">
    <property type="protein sequence ID" value="KAF2894830.1"/>
    <property type="molecule type" value="Genomic_DNA"/>
</dbReference>
<protein>
    <submittedName>
        <fullName evidence="2">Uncharacterized protein</fullName>
    </submittedName>
</protein>
<feature type="region of interest" description="Disordered" evidence="1">
    <location>
        <begin position="22"/>
        <end position="119"/>
    </location>
</feature>
<reference evidence="2" key="1">
    <citation type="submission" date="2019-08" db="EMBL/GenBank/DDBJ databases">
        <title>The genome of the North American firefly Photinus pyralis.</title>
        <authorList>
            <consortium name="Photinus pyralis genome working group"/>
            <person name="Fallon T.R."/>
            <person name="Sander Lower S.E."/>
            <person name="Weng J.-K."/>
        </authorList>
    </citation>
    <scope>NUCLEOTIDE SEQUENCE</scope>
    <source>
        <strain evidence="2">TRF0915ILg1</strain>
        <tissue evidence="2">Whole body</tissue>
    </source>
</reference>